<organism evidence="3 4">
    <name type="scientific">Plasmodium relictum</name>
    <dbReference type="NCBI Taxonomy" id="85471"/>
    <lineage>
        <taxon>Eukaryota</taxon>
        <taxon>Sar</taxon>
        <taxon>Alveolata</taxon>
        <taxon>Apicomplexa</taxon>
        <taxon>Aconoidasida</taxon>
        <taxon>Haemosporida</taxon>
        <taxon>Plasmodiidae</taxon>
        <taxon>Plasmodium</taxon>
        <taxon>Plasmodium (Haemamoeba)</taxon>
    </lineage>
</organism>
<keyword evidence="4" id="KW-1185">Reference proteome</keyword>
<sequence length="452" mass="55279">MFKYLSRFLTYVFYLLIFYICFMNSYGVDIKKRLIIHFFISNKSFNENFTFPRRNHKIKYLNKEYREYCKNKCNHYKKKVVNSKNRTKKLIMHLTKYKNNEDVESKNENKTTLYKGVEAVKNISRKKKKKKKTCKYEQKEHIEKIKKVERKKKNEENIDKNKEAENTESYNEIKEIVKNDKANFINKNETNNFSNEKNEIIHNIIGEEAYALEKNNFKKDENKKHLKDDSIRKKLSDLAKLRWKNEEERRKLLQGKKKFKHSEKTKKLLSYKIKLKWTDEKYREKILEKARIFNQDENTKKKKSLILKEKWKIKEFRDKMLSNRKPFSLERRKKISEIIKQKWKEEDYKQKTLQAIKDNYKKRKLQVGLNPNLNYIQNLMLFKKLGMCAPKIRCFPNIHKEKLRNKKKKKKDKENYKEKWKNIYDSILDKNEFQNSLSYLNKIENLSVSTNL</sequence>
<feature type="transmembrane region" description="Helical" evidence="2">
    <location>
        <begin position="6"/>
        <end position="26"/>
    </location>
</feature>
<dbReference type="AlphaFoldDB" id="A0A1J1H4X9"/>
<dbReference type="VEuPathDB" id="PlasmoDB:PRELSG_0817100"/>
<keyword evidence="1" id="KW-0175">Coiled coil</keyword>
<evidence type="ECO:0000313" key="4">
    <source>
        <dbReference type="Proteomes" id="UP000220158"/>
    </source>
</evidence>
<reference evidence="3 4" key="1">
    <citation type="submission" date="2015-04" db="EMBL/GenBank/DDBJ databases">
        <authorList>
            <consortium name="Pathogen Informatics"/>
        </authorList>
    </citation>
    <scope>NUCLEOTIDE SEQUENCE [LARGE SCALE GENOMIC DNA]</scope>
    <source>
        <strain evidence="3 4">SGS1</strain>
    </source>
</reference>
<proteinExistence type="predicted"/>
<keyword evidence="2" id="KW-1133">Transmembrane helix</keyword>
<dbReference type="Proteomes" id="UP000220158">
    <property type="component" value="Chromosome 8"/>
</dbReference>
<protein>
    <submittedName>
        <fullName evidence="3">Uncharacterized protein</fullName>
    </submittedName>
</protein>
<evidence type="ECO:0000313" key="3">
    <source>
        <dbReference type="EMBL" id="CRG99745.1"/>
    </source>
</evidence>
<name>A0A1J1H4X9_PLARL</name>
<evidence type="ECO:0000256" key="1">
    <source>
        <dbReference type="SAM" id="Coils"/>
    </source>
</evidence>
<keyword evidence="2" id="KW-0812">Transmembrane</keyword>
<dbReference type="KEGG" id="prel:PRELSG_0817100"/>
<dbReference type="EMBL" id="LN835303">
    <property type="protein sequence ID" value="CRG99745.1"/>
    <property type="molecule type" value="Genomic_DNA"/>
</dbReference>
<accession>A0A1J1H4X9</accession>
<keyword evidence="2" id="KW-0472">Membrane</keyword>
<dbReference type="OrthoDB" id="6013at2759"/>
<feature type="coiled-coil region" evidence="1">
    <location>
        <begin position="138"/>
        <end position="165"/>
    </location>
</feature>
<dbReference type="RefSeq" id="XP_028532750.1">
    <property type="nucleotide sequence ID" value="XM_028676241.1"/>
</dbReference>
<gene>
    <name evidence="3" type="ORF">PRELSG_0817100</name>
</gene>
<evidence type="ECO:0000256" key="2">
    <source>
        <dbReference type="SAM" id="Phobius"/>
    </source>
</evidence>
<dbReference type="GeneID" id="39735847"/>